<feature type="transmembrane region" description="Helical" evidence="5">
    <location>
        <begin position="80"/>
        <end position="103"/>
    </location>
</feature>
<dbReference type="CDD" id="cd17321">
    <property type="entry name" value="MFS_MMR_MDR_like"/>
    <property type="match status" value="1"/>
</dbReference>
<feature type="transmembrane region" description="Helical" evidence="5">
    <location>
        <begin position="109"/>
        <end position="127"/>
    </location>
</feature>
<feature type="transmembrane region" description="Helical" evidence="5">
    <location>
        <begin position="230"/>
        <end position="248"/>
    </location>
</feature>
<evidence type="ECO:0000256" key="4">
    <source>
        <dbReference type="ARBA" id="ARBA00023136"/>
    </source>
</evidence>
<dbReference type="PROSITE" id="PS50850">
    <property type="entry name" value="MFS"/>
    <property type="match status" value="1"/>
</dbReference>
<feature type="transmembrane region" description="Helical" evidence="5">
    <location>
        <begin position="45"/>
        <end position="68"/>
    </location>
</feature>
<dbReference type="InterPro" id="IPR011701">
    <property type="entry name" value="MFS"/>
</dbReference>
<dbReference type="PRINTS" id="PR01036">
    <property type="entry name" value="TCRTETB"/>
</dbReference>
<comment type="subcellular location">
    <subcellularLocation>
        <location evidence="1">Membrane</location>
        <topology evidence="1">Multi-pass membrane protein</topology>
    </subcellularLocation>
</comment>
<organism evidence="7 8">
    <name type="scientific">Achromobacter xylosoxidans (strain A8)</name>
    <dbReference type="NCBI Taxonomy" id="762376"/>
    <lineage>
        <taxon>Bacteria</taxon>
        <taxon>Pseudomonadati</taxon>
        <taxon>Pseudomonadota</taxon>
        <taxon>Betaproteobacteria</taxon>
        <taxon>Burkholderiales</taxon>
        <taxon>Alcaligenaceae</taxon>
        <taxon>Achromobacter</taxon>
    </lineage>
</organism>
<dbReference type="Pfam" id="PF07690">
    <property type="entry name" value="MFS_1"/>
    <property type="match status" value="1"/>
</dbReference>
<dbReference type="RefSeq" id="WP_013393045.1">
    <property type="nucleotide sequence ID" value="NC_014640.1"/>
</dbReference>
<evidence type="ECO:0000259" key="6">
    <source>
        <dbReference type="PROSITE" id="PS50850"/>
    </source>
</evidence>
<keyword evidence="2 5" id="KW-0812">Transmembrane</keyword>
<proteinExistence type="predicted"/>
<dbReference type="SUPFAM" id="SSF103473">
    <property type="entry name" value="MFS general substrate transporter"/>
    <property type="match status" value="1"/>
</dbReference>
<feature type="domain" description="Major facilitator superfamily (MFS) profile" evidence="6">
    <location>
        <begin position="14"/>
        <end position="492"/>
    </location>
</feature>
<sequence length="499" mass="50822">MPSSASVPVSPGWTVLAVCTAALILPLSFSGGAIATPAIGRDLGGGAQALGWITNAFMLSFGSLLMAAGTLADAYGRKRLFVSGVALFVLVSVALALAPTVAWLDGLRALQGAGAAAALAGGSASLAHACPGPARTRAFGVLGASFGAGLALGPMLAGLLIDSLGWRAVFLSSAAVGALALALALPRMQESRDPQAGPLDWAGSLAFTCALALLTWGILETPAARGASALAWKLLTAAALCLLAFVAIERRVRRPMLDLALLRYPRFVGVQMLPVATCYCYVVLLVLLPIRFIGIEGRGEAGAGLAMAALSAPLLFMPAVAVWTTRWMSAGRSCALGLLAAALGLYWLSRIDVAQPAQAALWPMLLIGAGTGLPWGLMDGLSMSVAPPERAGMAAGIFSTTRVAGEGIALASVNALLSLLIAHRLGADPGPAAQYLAAGDMAQALAHLPGAGPALLRQAYDDAFRQLPHALVAITLACAAVVALFLDAPRSQTLQTRMP</sequence>
<feature type="transmembrane region" description="Helical" evidence="5">
    <location>
        <begin position="268"/>
        <end position="290"/>
    </location>
</feature>
<feature type="transmembrane region" description="Helical" evidence="5">
    <location>
        <begin position="139"/>
        <end position="161"/>
    </location>
</feature>
<dbReference type="OrthoDB" id="9807274at2"/>
<evidence type="ECO:0000256" key="2">
    <source>
        <dbReference type="ARBA" id="ARBA00022692"/>
    </source>
</evidence>
<feature type="transmembrane region" description="Helical" evidence="5">
    <location>
        <begin position="302"/>
        <end position="323"/>
    </location>
</feature>
<dbReference type="HOGENOM" id="CLU_000960_28_2_4"/>
<keyword evidence="4 5" id="KW-0472">Membrane</keyword>
<dbReference type="PANTHER" id="PTHR42718">
    <property type="entry name" value="MAJOR FACILITATOR SUPERFAMILY MULTIDRUG TRANSPORTER MFSC"/>
    <property type="match status" value="1"/>
</dbReference>
<dbReference type="AlphaFoldDB" id="E3HM23"/>
<dbReference type="EMBL" id="CP002287">
    <property type="protein sequence ID" value="ADP15725.1"/>
    <property type="molecule type" value="Genomic_DNA"/>
</dbReference>
<evidence type="ECO:0000313" key="7">
    <source>
        <dbReference type="EMBL" id="ADP15725.1"/>
    </source>
</evidence>
<dbReference type="GO" id="GO:0022857">
    <property type="term" value="F:transmembrane transporter activity"/>
    <property type="evidence" value="ECO:0007669"/>
    <property type="project" value="InterPro"/>
</dbReference>
<evidence type="ECO:0000256" key="3">
    <source>
        <dbReference type="ARBA" id="ARBA00022989"/>
    </source>
</evidence>
<keyword evidence="3 5" id="KW-1133">Transmembrane helix</keyword>
<feature type="transmembrane region" description="Helical" evidence="5">
    <location>
        <begin position="470"/>
        <end position="488"/>
    </location>
</feature>
<dbReference type="STRING" id="762376.AXYL_02404"/>
<reference evidence="7 8" key="1">
    <citation type="journal article" date="2011" name="J. Bacteriol.">
        <title>Complete genome sequence of the haloaromatic acid-degrading bacterium Achromobacter xylosoxidans A8.</title>
        <authorList>
            <person name="Strnad H."/>
            <person name="Ridl J."/>
            <person name="Paces J."/>
            <person name="Kolar M."/>
            <person name="Vlcek C."/>
            <person name="Paces V."/>
        </authorList>
    </citation>
    <scope>NUCLEOTIDE SEQUENCE [LARGE SCALE GENOMIC DNA]</scope>
    <source>
        <strain evidence="7 8">A8</strain>
    </source>
</reference>
<dbReference type="Gene3D" id="1.20.1250.20">
    <property type="entry name" value="MFS general substrate transporter like domains"/>
    <property type="match status" value="1"/>
</dbReference>
<dbReference type="KEGG" id="axy:AXYL_02404"/>
<accession>E3HM23</accession>
<protein>
    <submittedName>
        <fullName evidence="7">Major facilitator superfamily protein 20</fullName>
    </submittedName>
</protein>
<dbReference type="InterPro" id="IPR036259">
    <property type="entry name" value="MFS_trans_sf"/>
</dbReference>
<evidence type="ECO:0000313" key="8">
    <source>
        <dbReference type="Proteomes" id="UP000006876"/>
    </source>
</evidence>
<dbReference type="InterPro" id="IPR005829">
    <property type="entry name" value="Sugar_transporter_CS"/>
</dbReference>
<dbReference type="PANTHER" id="PTHR42718:SF49">
    <property type="entry name" value="EXPORT PROTEIN"/>
    <property type="match status" value="1"/>
</dbReference>
<evidence type="ECO:0000256" key="1">
    <source>
        <dbReference type="ARBA" id="ARBA00004141"/>
    </source>
</evidence>
<dbReference type="PROSITE" id="PS00216">
    <property type="entry name" value="SUGAR_TRANSPORT_1"/>
    <property type="match status" value="1"/>
</dbReference>
<name>E3HM23_ACHXA</name>
<feature type="transmembrane region" description="Helical" evidence="5">
    <location>
        <begin position="330"/>
        <end position="348"/>
    </location>
</feature>
<feature type="transmembrane region" description="Helical" evidence="5">
    <location>
        <begin position="360"/>
        <end position="382"/>
    </location>
</feature>
<dbReference type="Proteomes" id="UP000006876">
    <property type="component" value="Chromosome"/>
</dbReference>
<dbReference type="eggNOG" id="COG0477">
    <property type="taxonomic scope" value="Bacteria"/>
</dbReference>
<gene>
    <name evidence="7" type="ordered locus">AXYL_02404</name>
</gene>
<feature type="transmembrane region" description="Helical" evidence="5">
    <location>
        <begin position="167"/>
        <end position="186"/>
    </location>
</feature>
<dbReference type="GO" id="GO:0016020">
    <property type="term" value="C:membrane"/>
    <property type="evidence" value="ECO:0007669"/>
    <property type="project" value="UniProtKB-SubCell"/>
</dbReference>
<evidence type="ECO:0000256" key="5">
    <source>
        <dbReference type="SAM" id="Phobius"/>
    </source>
</evidence>
<dbReference type="PATRIC" id="fig|762376.5.peg.2399"/>
<dbReference type="InterPro" id="IPR020846">
    <property type="entry name" value="MFS_dom"/>
</dbReference>
<feature type="transmembrane region" description="Helical" evidence="5">
    <location>
        <begin position="198"/>
        <end position="218"/>
    </location>
</feature>